<evidence type="ECO:0000259" key="5">
    <source>
        <dbReference type="Pfam" id="PF13439"/>
    </source>
</evidence>
<evidence type="ECO:0000259" key="4">
    <source>
        <dbReference type="Pfam" id="PF00534"/>
    </source>
</evidence>
<gene>
    <name evidence="6" type="ORF">ACFFIA_15835</name>
</gene>
<evidence type="ECO:0000256" key="1">
    <source>
        <dbReference type="ARBA" id="ARBA00009481"/>
    </source>
</evidence>
<evidence type="ECO:0000256" key="2">
    <source>
        <dbReference type="ARBA" id="ARBA00022676"/>
    </source>
</evidence>
<keyword evidence="7" id="KW-1185">Reference proteome</keyword>
<dbReference type="InterPro" id="IPR001296">
    <property type="entry name" value="Glyco_trans_1"/>
</dbReference>
<dbReference type="InterPro" id="IPR028098">
    <property type="entry name" value="Glyco_trans_4-like_N"/>
</dbReference>
<accession>A0ABV6M3V5</accession>
<feature type="domain" description="Glycosyltransferase subfamily 4-like N-terminal" evidence="5">
    <location>
        <begin position="16"/>
        <end position="164"/>
    </location>
</feature>
<evidence type="ECO:0000256" key="3">
    <source>
        <dbReference type="ARBA" id="ARBA00022679"/>
    </source>
</evidence>
<keyword evidence="2 6" id="KW-0328">Glycosyltransferase</keyword>
<sequence length="368" mass="38995">MATRPRVLLYTSVSAVGGAEIALGNLVAGLGDTYDVHVAGIHEPVVRWLAGHSPGVPHHVAGGGAVAHARMLRRVRPDLVQANLEVPWASPTLLGTALAAGRPRVVAVQHMAARTVDLALLLRTRALALRLDGNVAVSADGAKRIEDFYALGRGSVHVIHNGVPVPEAAGVSTAAPDHERELVIGCVGRLDPVKGQDVLIAALARLPRTRLRIIGSGAQEAELRAQADRLGVGDRVELTGWCDRVPEHLHDLDIYCQPSRYETLGLALIEAMGAGLPCVASATGGVPELLDHGRCGRLVPTGDAAALAEAIGRLAADPAARTRLGQRARERTLTSFTAERMARRYESLWAETLAGPRAGRLRPRRPKP</sequence>
<evidence type="ECO:0000313" key="6">
    <source>
        <dbReference type="EMBL" id="MFC0529128.1"/>
    </source>
</evidence>
<comment type="similarity">
    <text evidence="1">Belongs to the glycosyltransferase group 1 family. Glycosyltransferase 4 subfamily.</text>
</comment>
<protein>
    <submittedName>
        <fullName evidence="6">Glycosyltransferase family 4 protein</fullName>
        <ecNumber evidence="6">2.4.-.-</ecNumber>
    </submittedName>
</protein>
<dbReference type="EC" id="2.4.-.-" evidence="6"/>
<dbReference type="SUPFAM" id="SSF53756">
    <property type="entry name" value="UDP-Glycosyltransferase/glycogen phosphorylase"/>
    <property type="match status" value="1"/>
</dbReference>
<keyword evidence="3 6" id="KW-0808">Transferase</keyword>
<dbReference type="PANTHER" id="PTHR12526:SF640">
    <property type="entry name" value="COLANIC ACID BIOSYNTHESIS GLYCOSYLTRANSFERASE WCAL-RELATED"/>
    <property type="match status" value="1"/>
</dbReference>
<dbReference type="PANTHER" id="PTHR12526">
    <property type="entry name" value="GLYCOSYLTRANSFERASE"/>
    <property type="match status" value="1"/>
</dbReference>
<feature type="domain" description="Glycosyl transferase family 1" evidence="4">
    <location>
        <begin position="179"/>
        <end position="331"/>
    </location>
</feature>
<dbReference type="Gene3D" id="3.40.50.2000">
    <property type="entry name" value="Glycogen Phosphorylase B"/>
    <property type="match status" value="2"/>
</dbReference>
<organism evidence="6 7">
    <name type="scientific">Phytohabitans kaempferiae</name>
    <dbReference type="NCBI Taxonomy" id="1620943"/>
    <lineage>
        <taxon>Bacteria</taxon>
        <taxon>Bacillati</taxon>
        <taxon>Actinomycetota</taxon>
        <taxon>Actinomycetes</taxon>
        <taxon>Micromonosporales</taxon>
        <taxon>Micromonosporaceae</taxon>
    </lineage>
</organism>
<dbReference type="Pfam" id="PF13439">
    <property type="entry name" value="Glyco_transf_4"/>
    <property type="match status" value="1"/>
</dbReference>
<name>A0ABV6M3V5_9ACTN</name>
<reference evidence="6 7" key="1">
    <citation type="submission" date="2024-09" db="EMBL/GenBank/DDBJ databases">
        <authorList>
            <person name="Sun Q."/>
            <person name="Mori K."/>
        </authorList>
    </citation>
    <scope>NUCLEOTIDE SEQUENCE [LARGE SCALE GENOMIC DNA]</scope>
    <source>
        <strain evidence="6 7">TBRC 3947</strain>
    </source>
</reference>
<dbReference type="Pfam" id="PF00534">
    <property type="entry name" value="Glycos_transf_1"/>
    <property type="match status" value="1"/>
</dbReference>
<dbReference type="GO" id="GO:0016757">
    <property type="term" value="F:glycosyltransferase activity"/>
    <property type="evidence" value="ECO:0007669"/>
    <property type="project" value="UniProtKB-KW"/>
</dbReference>
<proteinExistence type="inferred from homology"/>
<comment type="caution">
    <text evidence="6">The sequence shown here is derived from an EMBL/GenBank/DDBJ whole genome shotgun (WGS) entry which is preliminary data.</text>
</comment>
<dbReference type="Proteomes" id="UP001589867">
    <property type="component" value="Unassembled WGS sequence"/>
</dbReference>
<evidence type="ECO:0000313" key="7">
    <source>
        <dbReference type="Proteomes" id="UP001589867"/>
    </source>
</evidence>
<dbReference type="EMBL" id="JBHLUH010000024">
    <property type="protein sequence ID" value="MFC0529128.1"/>
    <property type="molecule type" value="Genomic_DNA"/>
</dbReference>
<dbReference type="CDD" id="cd03801">
    <property type="entry name" value="GT4_PimA-like"/>
    <property type="match status" value="1"/>
</dbReference>
<dbReference type="RefSeq" id="WP_377251575.1">
    <property type="nucleotide sequence ID" value="NZ_JBHLUH010000024.1"/>
</dbReference>